<dbReference type="GO" id="GO:0003678">
    <property type="term" value="F:DNA helicase activity"/>
    <property type="evidence" value="ECO:0007669"/>
    <property type="project" value="TreeGrafter"/>
</dbReference>
<dbReference type="Pfam" id="PF03461">
    <property type="entry name" value="TRCF"/>
    <property type="match status" value="1"/>
</dbReference>
<accession>A0A1M4YLF2</accession>
<keyword evidence="2 13" id="KW-0963">Cytoplasm</keyword>
<evidence type="ECO:0000256" key="13">
    <source>
        <dbReference type="HAMAP-Rule" id="MF_00969"/>
    </source>
</evidence>
<dbReference type="Gene3D" id="3.30.2060.10">
    <property type="entry name" value="Penicillin-binding protein 1b domain"/>
    <property type="match status" value="1"/>
</dbReference>
<dbReference type="Gene3D" id="3.90.1150.50">
    <property type="entry name" value="Transcription-repair-coupling factor, D7 domain"/>
    <property type="match status" value="1"/>
</dbReference>
<dbReference type="PROSITE" id="PS51194">
    <property type="entry name" value="HELICASE_CTER"/>
    <property type="match status" value="1"/>
</dbReference>
<dbReference type="Gene3D" id="2.40.10.170">
    <property type="match status" value="1"/>
</dbReference>
<keyword evidence="4 13" id="KW-0227">DNA damage</keyword>
<dbReference type="RefSeq" id="WP_073249012.1">
    <property type="nucleotide sequence ID" value="NZ_FQVG01000032.1"/>
</dbReference>
<evidence type="ECO:0000313" key="16">
    <source>
        <dbReference type="EMBL" id="SHF06594.1"/>
    </source>
</evidence>
<dbReference type="Gene3D" id="3.40.50.11180">
    <property type="match status" value="1"/>
</dbReference>
<dbReference type="InterPro" id="IPR014001">
    <property type="entry name" value="Helicase_ATP-bd"/>
</dbReference>
<dbReference type="SMART" id="SM01058">
    <property type="entry name" value="CarD_TRCF"/>
    <property type="match status" value="1"/>
</dbReference>
<proteinExistence type="inferred from homology"/>
<evidence type="ECO:0000259" key="14">
    <source>
        <dbReference type="PROSITE" id="PS51192"/>
    </source>
</evidence>
<dbReference type="GO" id="GO:0006355">
    <property type="term" value="P:regulation of DNA-templated transcription"/>
    <property type="evidence" value="ECO:0007669"/>
    <property type="project" value="UniProtKB-UniRule"/>
</dbReference>
<dbReference type="SMART" id="SM00982">
    <property type="entry name" value="TRCF"/>
    <property type="match status" value="1"/>
</dbReference>
<dbReference type="EC" id="3.6.4.-" evidence="13"/>
<keyword evidence="8 13" id="KW-0238">DNA-binding</keyword>
<evidence type="ECO:0000256" key="8">
    <source>
        <dbReference type="ARBA" id="ARBA00023125"/>
    </source>
</evidence>
<dbReference type="SUPFAM" id="SSF143517">
    <property type="entry name" value="TRCF domain-like"/>
    <property type="match status" value="1"/>
</dbReference>
<dbReference type="InterPro" id="IPR011545">
    <property type="entry name" value="DEAD/DEAH_box_helicase_dom"/>
</dbReference>
<dbReference type="Proteomes" id="UP000184423">
    <property type="component" value="Unassembled WGS sequence"/>
</dbReference>
<dbReference type="GO" id="GO:0003684">
    <property type="term" value="F:damaged DNA binding"/>
    <property type="evidence" value="ECO:0007669"/>
    <property type="project" value="InterPro"/>
</dbReference>
<evidence type="ECO:0000256" key="1">
    <source>
        <dbReference type="ARBA" id="ARBA00004496"/>
    </source>
</evidence>
<keyword evidence="9 13" id="KW-0234">DNA repair</keyword>
<comment type="similarity">
    <text evidence="10 13">In the N-terminal section; belongs to the UvrB family.</text>
</comment>
<protein>
    <recommendedName>
        <fullName evidence="12 13">Transcription-repair-coupling factor</fullName>
        <shortName evidence="13">TRCF</shortName>
        <ecNumber evidence="13">3.6.4.-</ecNumber>
    </recommendedName>
</protein>
<evidence type="ECO:0000259" key="15">
    <source>
        <dbReference type="PROSITE" id="PS51194"/>
    </source>
</evidence>
<sequence>MRFEGIKRVFESEDSYRQLLKNIKEENFICQTYGLSETQKAFVSFCLFEDIKGHFLYIAHNEIEARKIYEDLSTFTDKIAYFPSKESAINVDVTSSGIKQERIRTIFRILEGEDLIVVTSIDSIFYKMTPKEIIKNSKLILKKGDIVEPLDLTKNLYDLGYERVEVVEGPGQFVQRGGIIDIFPLNEEVPYRIEFFDDEIDTIRKFDIETQRSLDYEEFITVLPAREIIIRSGDVNKITNAIDVEYEKIYKNYKKNKDVQDRLKQKYNSIKEGITNFRYFEGIESFITTIYEEAENFLDYFNNPTVLLDETARLITRIKSFEEEFREIFKSMMEKGEVLPIQANWVYSAEYLLDVVNKKRCIGFNMLPRSVQDINVRAVVNFNAIVSNITSVNLEYFIDELKNRIQKNYYVLIFAGTRAKAERLTKGLKDEGIEAEYVEEVKGLIPRKVYVTYGSIKNGIEFFECRLTILSEREVYKTNKERKKQFNKKSRKIESFTDLKIGDYVVHANHGIGVFSGIKELVIEGIKRDYLVLKYQGEDTLYVPVEQLDLVQKYIGGDDNPPKINKLGTSEWAKTKKKVKESLREVAQELVALYAVRNSIEGYAFSKDTPWQKQFEDEFPYNETEDQLIAIEEIKRDMESKKPMDRLLCGDVGYGKTEVAMRAAFKAVMDGKQVAVLVPTTILAQQHYNNFKQRFSDFPVNIDMISRFRSKEEQRRTLKELSVGNVDIIIGTHRLLQKDVKFKDLGLLIVDEEQRFGVSHKEKIKLLKKNIDVLTLTATPIPRTLHMSLIGVRDISVIETPPEERYPVQTYVLEYNEFIIRDAILREISRGGQVFFVYNRVDTIKEMQAYLQRLVDGARVLIAHGQMDEDELEQVILDFVSGEADILLCTTIIETGIDMPNVNTLIVYDADRMGLSQLYQLRGRVGRSNRLAYAYFTYRKDKILTEVAEKRLKAIKEFTEFGSGFKIAMRDLEIRGAGNLLGTRQHGHMMAVGYDLYCKLLEEAVKEVKGEVTEEVETSIDILVNAHIPDDYIKDGRVKIEVYKKIAAISSIEDKQDVEDELVDRFSDIPKPVENLIMISYIKSIAQKLKIVSIKQVQKDIFLHFKDIGYIDYEKIKQLNSKFNNIVSYGSLKEPILKIRLNKFSNNQILYIIKDLLEELKNLHNEK</sequence>
<evidence type="ECO:0000256" key="3">
    <source>
        <dbReference type="ARBA" id="ARBA00022741"/>
    </source>
</evidence>
<dbReference type="InterPro" id="IPR001650">
    <property type="entry name" value="Helicase_C-like"/>
</dbReference>
<dbReference type="InterPro" id="IPR036101">
    <property type="entry name" value="CarD-like/TRCF_RID_sf"/>
</dbReference>
<keyword evidence="17" id="KW-1185">Reference proteome</keyword>
<reference evidence="17" key="1">
    <citation type="submission" date="2016-11" db="EMBL/GenBank/DDBJ databases">
        <authorList>
            <person name="Varghese N."/>
            <person name="Submissions S."/>
        </authorList>
    </citation>
    <scope>NUCLEOTIDE SEQUENCE [LARGE SCALE GENOMIC DNA]</scope>
    <source>
        <strain evidence="17">DSM 10124</strain>
    </source>
</reference>
<evidence type="ECO:0000256" key="11">
    <source>
        <dbReference type="ARBA" id="ARBA00061399"/>
    </source>
</evidence>
<dbReference type="PROSITE" id="PS51192">
    <property type="entry name" value="HELICASE_ATP_BIND_1"/>
    <property type="match status" value="1"/>
</dbReference>
<feature type="domain" description="Helicase C-terminal" evidence="15">
    <location>
        <begin position="819"/>
        <end position="973"/>
    </location>
</feature>
<dbReference type="PANTHER" id="PTHR47964:SF1">
    <property type="entry name" value="ATP-DEPENDENT DNA HELICASE HOMOLOG RECG, CHLOROPLASTIC"/>
    <property type="match status" value="1"/>
</dbReference>
<dbReference type="InterPro" id="IPR037235">
    <property type="entry name" value="TRCF-like_C_D7"/>
</dbReference>
<dbReference type="InterPro" id="IPR041471">
    <property type="entry name" value="UvrB_inter"/>
</dbReference>
<dbReference type="SMART" id="SM00490">
    <property type="entry name" value="HELICc"/>
    <property type="match status" value="1"/>
</dbReference>
<dbReference type="GO" id="GO:0005737">
    <property type="term" value="C:cytoplasm"/>
    <property type="evidence" value="ECO:0007669"/>
    <property type="project" value="UniProtKB-SubCell"/>
</dbReference>
<dbReference type="AlphaFoldDB" id="A0A1M4YLF2"/>
<evidence type="ECO:0000256" key="4">
    <source>
        <dbReference type="ARBA" id="ARBA00022763"/>
    </source>
</evidence>
<dbReference type="SMART" id="SM00487">
    <property type="entry name" value="DEXDc"/>
    <property type="match status" value="1"/>
</dbReference>
<dbReference type="InterPro" id="IPR003711">
    <property type="entry name" value="CarD-like/TRCF_RID"/>
</dbReference>
<gene>
    <name evidence="13" type="primary">mfd</name>
    <name evidence="16" type="ORF">SAMN02746091_01690</name>
</gene>
<name>A0A1M4YLF2_9CLOT</name>
<dbReference type="Pfam" id="PF00271">
    <property type="entry name" value="Helicase_C"/>
    <property type="match status" value="1"/>
</dbReference>
<evidence type="ECO:0000256" key="10">
    <source>
        <dbReference type="ARBA" id="ARBA00061104"/>
    </source>
</evidence>
<evidence type="ECO:0000256" key="12">
    <source>
        <dbReference type="ARBA" id="ARBA00070128"/>
    </source>
</evidence>
<evidence type="ECO:0000256" key="5">
    <source>
        <dbReference type="ARBA" id="ARBA00022801"/>
    </source>
</evidence>
<dbReference type="GO" id="GO:0000716">
    <property type="term" value="P:transcription-coupled nucleotide-excision repair, DNA damage recognition"/>
    <property type="evidence" value="ECO:0007669"/>
    <property type="project" value="UniProtKB-UniRule"/>
</dbReference>
<dbReference type="InterPro" id="IPR027417">
    <property type="entry name" value="P-loop_NTPase"/>
</dbReference>
<dbReference type="CDD" id="cd17991">
    <property type="entry name" value="DEXHc_TRCF"/>
    <property type="match status" value="1"/>
</dbReference>
<dbReference type="Pfam" id="PF17757">
    <property type="entry name" value="UvrB_inter"/>
    <property type="match status" value="1"/>
</dbReference>
<evidence type="ECO:0000256" key="9">
    <source>
        <dbReference type="ARBA" id="ARBA00023204"/>
    </source>
</evidence>
<evidence type="ECO:0000256" key="7">
    <source>
        <dbReference type="ARBA" id="ARBA00022840"/>
    </source>
</evidence>
<comment type="function">
    <text evidence="13">Couples transcription and DNA repair by recognizing RNA polymerase (RNAP) stalled at DNA lesions. Mediates ATP-dependent release of RNAP and its truncated transcript from the DNA, and recruitment of nucleotide excision repair machinery to the damaged site.</text>
</comment>
<dbReference type="Pfam" id="PF02559">
    <property type="entry name" value="CarD_TRCF_RID"/>
    <property type="match status" value="1"/>
</dbReference>
<evidence type="ECO:0000313" key="17">
    <source>
        <dbReference type="Proteomes" id="UP000184423"/>
    </source>
</evidence>
<dbReference type="NCBIfam" id="TIGR00580">
    <property type="entry name" value="mfd"/>
    <property type="match status" value="1"/>
</dbReference>
<evidence type="ECO:0000256" key="6">
    <source>
        <dbReference type="ARBA" id="ARBA00022806"/>
    </source>
</evidence>
<dbReference type="InterPro" id="IPR004576">
    <property type="entry name" value="Mfd"/>
</dbReference>
<keyword evidence="3 13" id="KW-0547">Nucleotide-binding</keyword>
<dbReference type="Gene3D" id="3.40.50.300">
    <property type="entry name" value="P-loop containing nucleotide triphosphate hydrolases"/>
    <property type="match status" value="2"/>
</dbReference>
<dbReference type="EMBL" id="FQVG01000032">
    <property type="protein sequence ID" value="SHF06594.1"/>
    <property type="molecule type" value="Genomic_DNA"/>
</dbReference>
<dbReference type="PANTHER" id="PTHR47964">
    <property type="entry name" value="ATP-DEPENDENT DNA HELICASE HOMOLOG RECG, CHLOROPLASTIC"/>
    <property type="match status" value="1"/>
</dbReference>
<comment type="subcellular location">
    <subcellularLocation>
        <location evidence="1 13">Cytoplasm</location>
    </subcellularLocation>
</comment>
<keyword evidence="6" id="KW-0347">Helicase</keyword>
<dbReference type="HAMAP" id="MF_00969">
    <property type="entry name" value="TRCF"/>
    <property type="match status" value="1"/>
</dbReference>
<dbReference type="InterPro" id="IPR005118">
    <property type="entry name" value="TRCF_C"/>
</dbReference>
<feature type="domain" description="Helicase ATP-binding" evidence="14">
    <location>
        <begin position="637"/>
        <end position="798"/>
    </location>
</feature>
<dbReference type="SUPFAM" id="SSF52540">
    <property type="entry name" value="P-loop containing nucleoside triphosphate hydrolases"/>
    <property type="match status" value="4"/>
</dbReference>
<keyword evidence="7 13" id="KW-0067">ATP-binding</keyword>
<organism evidence="16 17">
    <name type="scientific">Caloramator proteoclasticus DSM 10124</name>
    <dbReference type="NCBI Taxonomy" id="1121262"/>
    <lineage>
        <taxon>Bacteria</taxon>
        <taxon>Bacillati</taxon>
        <taxon>Bacillota</taxon>
        <taxon>Clostridia</taxon>
        <taxon>Eubacteriales</taxon>
        <taxon>Clostridiaceae</taxon>
        <taxon>Caloramator</taxon>
    </lineage>
</organism>
<dbReference type="Pfam" id="PF00270">
    <property type="entry name" value="DEAD"/>
    <property type="match status" value="1"/>
</dbReference>
<dbReference type="GO" id="GO:0005524">
    <property type="term" value="F:ATP binding"/>
    <property type="evidence" value="ECO:0007669"/>
    <property type="project" value="UniProtKB-UniRule"/>
</dbReference>
<dbReference type="InterPro" id="IPR047112">
    <property type="entry name" value="RecG/Mfd"/>
</dbReference>
<dbReference type="SUPFAM" id="SSF141259">
    <property type="entry name" value="CarD-like"/>
    <property type="match status" value="1"/>
</dbReference>
<dbReference type="FunFam" id="3.40.50.300:FF:000546">
    <property type="entry name" value="Transcription-repair-coupling factor"/>
    <property type="match status" value="1"/>
</dbReference>
<evidence type="ECO:0000256" key="2">
    <source>
        <dbReference type="ARBA" id="ARBA00022490"/>
    </source>
</evidence>
<comment type="similarity">
    <text evidence="11 13">In the C-terminal section; belongs to the helicase family. RecG subfamily.</text>
</comment>
<dbReference type="GO" id="GO:0016787">
    <property type="term" value="F:hydrolase activity"/>
    <property type="evidence" value="ECO:0007669"/>
    <property type="project" value="UniProtKB-KW"/>
</dbReference>
<keyword evidence="5 13" id="KW-0378">Hydrolase</keyword>